<name>A0A9P6H7G9_9AGAM</name>
<gene>
    <name evidence="1" type="ORF">BJ322DRAFT_281122</name>
</gene>
<organism evidence="1 2">
    <name type="scientific">Thelephora terrestris</name>
    <dbReference type="NCBI Taxonomy" id="56493"/>
    <lineage>
        <taxon>Eukaryota</taxon>
        <taxon>Fungi</taxon>
        <taxon>Dikarya</taxon>
        <taxon>Basidiomycota</taxon>
        <taxon>Agaricomycotina</taxon>
        <taxon>Agaricomycetes</taxon>
        <taxon>Thelephorales</taxon>
        <taxon>Thelephoraceae</taxon>
        <taxon>Thelephora</taxon>
    </lineage>
</organism>
<protein>
    <submittedName>
        <fullName evidence="1">Uncharacterized protein</fullName>
    </submittedName>
</protein>
<comment type="caution">
    <text evidence="1">The sequence shown here is derived from an EMBL/GenBank/DDBJ whole genome shotgun (WGS) entry which is preliminary data.</text>
</comment>
<dbReference type="Proteomes" id="UP000736335">
    <property type="component" value="Unassembled WGS sequence"/>
</dbReference>
<sequence>MLPVSAKRSMIEARDLCLCRAEVMRLVSLFRAHNHILARVQSPPSPSSLSFLFSLLSLLGLPKQPRIFLENILRLTSLHFLVCRKHVRKVWNPASNSEARRTRFVKGTICRGTTPPCAHTQAPKKPFATTFQTQLEYEVLGPPGTISWCFHERHVTKETLSSQ</sequence>
<keyword evidence="2" id="KW-1185">Reference proteome</keyword>
<evidence type="ECO:0000313" key="1">
    <source>
        <dbReference type="EMBL" id="KAF9780776.1"/>
    </source>
</evidence>
<reference evidence="1" key="2">
    <citation type="submission" date="2020-11" db="EMBL/GenBank/DDBJ databases">
        <authorList>
            <consortium name="DOE Joint Genome Institute"/>
            <person name="Kuo A."/>
            <person name="Miyauchi S."/>
            <person name="Kiss E."/>
            <person name="Drula E."/>
            <person name="Kohler A."/>
            <person name="Sanchez-Garcia M."/>
            <person name="Andreopoulos B."/>
            <person name="Barry K.W."/>
            <person name="Bonito G."/>
            <person name="Buee M."/>
            <person name="Carver A."/>
            <person name="Chen C."/>
            <person name="Cichocki N."/>
            <person name="Clum A."/>
            <person name="Culley D."/>
            <person name="Crous P.W."/>
            <person name="Fauchery L."/>
            <person name="Girlanda M."/>
            <person name="Hayes R."/>
            <person name="Keri Z."/>
            <person name="Labutti K."/>
            <person name="Lipzen A."/>
            <person name="Lombard V."/>
            <person name="Magnuson J."/>
            <person name="Maillard F."/>
            <person name="Morin E."/>
            <person name="Murat C."/>
            <person name="Nolan M."/>
            <person name="Ohm R."/>
            <person name="Pangilinan J."/>
            <person name="Pereira M."/>
            <person name="Perotto S."/>
            <person name="Peter M."/>
            <person name="Riley R."/>
            <person name="Sitrit Y."/>
            <person name="Stielow B."/>
            <person name="Szollosi G."/>
            <person name="Zifcakova L."/>
            <person name="Stursova M."/>
            <person name="Spatafora J.W."/>
            <person name="Tedersoo L."/>
            <person name="Vaario L.-M."/>
            <person name="Yamada A."/>
            <person name="Yan M."/>
            <person name="Wang P."/>
            <person name="Xu J."/>
            <person name="Bruns T."/>
            <person name="Baldrian P."/>
            <person name="Vilgalys R."/>
            <person name="Henrissat B."/>
            <person name="Grigoriev I.V."/>
            <person name="Hibbett D."/>
            <person name="Nagy L.G."/>
            <person name="Martin F.M."/>
        </authorList>
    </citation>
    <scope>NUCLEOTIDE SEQUENCE</scope>
    <source>
        <strain evidence="1">UH-Tt-Lm1</strain>
    </source>
</reference>
<reference evidence="1" key="1">
    <citation type="journal article" date="2020" name="Nat. Commun.">
        <title>Large-scale genome sequencing of mycorrhizal fungi provides insights into the early evolution of symbiotic traits.</title>
        <authorList>
            <person name="Miyauchi S."/>
            <person name="Kiss E."/>
            <person name="Kuo A."/>
            <person name="Drula E."/>
            <person name="Kohler A."/>
            <person name="Sanchez-Garcia M."/>
            <person name="Morin E."/>
            <person name="Andreopoulos B."/>
            <person name="Barry K.W."/>
            <person name="Bonito G."/>
            <person name="Buee M."/>
            <person name="Carver A."/>
            <person name="Chen C."/>
            <person name="Cichocki N."/>
            <person name="Clum A."/>
            <person name="Culley D."/>
            <person name="Crous P.W."/>
            <person name="Fauchery L."/>
            <person name="Girlanda M."/>
            <person name="Hayes R.D."/>
            <person name="Keri Z."/>
            <person name="LaButti K."/>
            <person name="Lipzen A."/>
            <person name="Lombard V."/>
            <person name="Magnuson J."/>
            <person name="Maillard F."/>
            <person name="Murat C."/>
            <person name="Nolan M."/>
            <person name="Ohm R.A."/>
            <person name="Pangilinan J."/>
            <person name="Pereira M.F."/>
            <person name="Perotto S."/>
            <person name="Peter M."/>
            <person name="Pfister S."/>
            <person name="Riley R."/>
            <person name="Sitrit Y."/>
            <person name="Stielow J.B."/>
            <person name="Szollosi G."/>
            <person name="Zifcakova L."/>
            <person name="Stursova M."/>
            <person name="Spatafora J.W."/>
            <person name="Tedersoo L."/>
            <person name="Vaario L.M."/>
            <person name="Yamada A."/>
            <person name="Yan M."/>
            <person name="Wang P."/>
            <person name="Xu J."/>
            <person name="Bruns T."/>
            <person name="Baldrian P."/>
            <person name="Vilgalys R."/>
            <person name="Dunand C."/>
            <person name="Henrissat B."/>
            <person name="Grigoriev I.V."/>
            <person name="Hibbett D."/>
            <person name="Nagy L.G."/>
            <person name="Martin F.M."/>
        </authorList>
    </citation>
    <scope>NUCLEOTIDE SEQUENCE</scope>
    <source>
        <strain evidence="1">UH-Tt-Lm1</strain>
    </source>
</reference>
<dbReference type="AlphaFoldDB" id="A0A9P6H7G9"/>
<proteinExistence type="predicted"/>
<dbReference type="EMBL" id="WIUZ02000015">
    <property type="protein sequence ID" value="KAF9780776.1"/>
    <property type="molecule type" value="Genomic_DNA"/>
</dbReference>
<evidence type="ECO:0000313" key="2">
    <source>
        <dbReference type="Proteomes" id="UP000736335"/>
    </source>
</evidence>
<accession>A0A9P6H7G9</accession>